<gene>
    <name evidence="1" type="ORF">EDS130_LOCUS18910</name>
    <name evidence="2" type="ORF">XAT740_LOCUS52434</name>
</gene>
<reference evidence="1" key="1">
    <citation type="submission" date="2021-02" db="EMBL/GenBank/DDBJ databases">
        <authorList>
            <person name="Nowell W R."/>
        </authorList>
    </citation>
    <scope>NUCLEOTIDE SEQUENCE</scope>
</reference>
<accession>A0A814MIJ4</accession>
<dbReference type="Proteomes" id="UP000663852">
    <property type="component" value="Unassembled WGS sequence"/>
</dbReference>
<dbReference type="EMBL" id="CAJNOR010008646">
    <property type="protein sequence ID" value="CAF1635722.1"/>
    <property type="molecule type" value="Genomic_DNA"/>
</dbReference>
<dbReference type="AlphaFoldDB" id="A0A814MIJ4"/>
<name>A0A814MIJ4_ADIRI</name>
<sequence>MAVDHGCFLHFCQSLHQQVPLFGLTSSYVQNENVRSSCRSTMALASLPVKLIGQAVQLLEDESFWKMTSSLQILQISMVNVNISKILKRIST</sequence>
<protein>
    <submittedName>
        <fullName evidence="1">Uncharacterized protein</fullName>
    </submittedName>
</protein>
<dbReference type="Proteomes" id="UP000663828">
    <property type="component" value="Unassembled WGS sequence"/>
</dbReference>
<organism evidence="1 4">
    <name type="scientific">Adineta ricciae</name>
    <name type="common">Rotifer</name>
    <dbReference type="NCBI Taxonomy" id="249248"/>
    <lineage>
        <taxon>Eukaryota</taxon>
        <taxon>Metazoa</taxon>
        <taxon>Spiralia</taxon>
        <taxon>Gnathifera</taxon>
        <taxon>Rotifera</taxon>
        <taxon>Eurotatoria</taxon>
        <taxon>Bdelloidea</taxon>
        <taxon>Adinetida</taxon>
        <taxon>Adinetidae</taxon>
        <taxon>Adineta</taxon>
    </lineage>
</organism>
<evidence type="ECO:0000313" key="1">
    <source>
        <dbReference type="EMBL" id="CAF1079981.1"/>
    </source>
</evidence>
<evidence type="ECO:0000313" key="3">
    <source>
        <dbReference type="Proteomes" id="UP000663828"/>
    </source>
</evidence>
<proteinExistence type="predicted"/>
<dbReference type="OrthoDB" id="10062872at2759"/>
<evidence type="ECO:0000313" key="4">
    <source>
        <dbReference type="Proteomes" id="UP000663852"/>
    </source>
</evidence>
<comment type="caution">
    <text evidence="1">The sequence shown here is derived from an EMBL/GenBank/DDBJ whole genome shotgun (WGS) entry which is preliminary data.</text>
</comment>
<keyword evidence="3" id="KW-1185">Reference proteome</keyword>
<dbReference type="EMBL" id="CAJNOJ010000089">
    <property type="protein sequence ID" value="CAF1079981.1"/>
    <property type="molecule type" value="Genomic_DNA"/>
</dbReference>
<evidence type="ECO:0000313" key="2">
    <source>
        <dbReference type="EMBL" id="CAF1635722.1"/>
    </source>
</evidence>